<keyword evidence="1" id="KW-1133">Transmembrane helix</keyword>
<organism evidence="2 3">
    <name type="scientific">Saguinus oedipus</name>
    <name type="common">Cotton-top tamarin</name>
    <name type="synonym">Oedipomidas oedipus</name>
    <dbReference type="NCBI Taxonomy" id="9490"/>
    <lineage>
        <taxon>Eukaryota</taxon>
        <taxon>Metazoa</taxon>
        <taxon>Chordata</taxon>
        <taxon>Craniata</taxon>
        <taxon>Vertebrata</taxon>
        <taxon>Euteleostomi</taxon>
        <taxon>Mammalia</taxon>
        <taxon>Eutheria</taxon>
        <taxon>Euarchontoglires</taxon>
        <taxon>Primates</taxon>
        <taxon>Haplorrhini</taxon>
        <taxon>Platyrrhini</taxon>
        <taxon>Cebidae</taxon>
        <taxon>Callitrichinae</taxon>
        <taxon>Saguinus</taxon>
    </lineage>
</organism>
<keyword evidence="1" id="KW-0472">Membrane</keyword>
<sequence>MVSFPSIQKWHLERGRKRRKNRSSALDLRWLKERMYLVSAISLLPSMTLLSMSLIFPASEYLGGEAQNPAGKRLRKAMTGTG</sequence>
<evidence type="ECO:0000313" key="3">
    <source>
        <dbReference type="Proteomes" id="UP001266305"/>
    </source>
</evidence>
<keyword evidence="1" id="KW-0812">Transmembrane</keyword>
<dbReference type="EMBL" id="JASSZA010000002">
    <property type="protein sequence ID" value="KAK2116659.1"/>
    <property type="molecule type" value="Genomic_DNA"/>
</dbReference>
<proteinExistence type="predicted"/>
<name>A0ABQ9W4S3_SAGOE</name>
<protein>
    <submittedName>
        <fullName evidence="2">Uncharacterized protein</fullName>
    </submittedName>
</protein>
<feature type="transmembrane region" description="Helical" evidence="1">
    <location>
        <begin position="36"/>
        <end position="56"/>
    </location>
</feature>
<evidence type="ECO:0000313" key="2">
    <source>
        <dbReference type="EMBL" id="KAK2116659.1"/>
    </source>
</evidence>
<reference evidence="2 3" key="1">
    <citation type="submission" date="2023-05" db="EMBL/GenBank/DDBJ databases">
        <title>B98-5 Cell Line De Novo Hybrid Assembly: An Optical Mapping Approach.</title>
        <authorList>
            <person name="Kananen K."/>
            <person name="Auerbach J.A."/>
            <person name="Kautto E."/>
            <person name="Blachly J.S."/>
        </authorList>
    </citation>
    <scope>NUCLEOTIDE SEQUENCE [LARGE SCALE GENOMIC DNA]</scope>
    <source>
        <strain evidence="2">B95-8</strain>
        <tissue evidence="2">Cell line</tissue>
    </source>
</reference>
<evidence type="ECO:0000256" key="1">
    <source>
        <dbReference type="SAM" id="Phobius"/>
    </source>
</evidence>
<keyword evidence="3" id="KW-1185">Reference proteome</keyword>
<dbReference type="Proteomes" id="UP001266305">
    <property type="component" value="Unassembled WGS sequence"/>
</dbReference>
<comment type="caution">
    <text evidence="2">The sequence shown here is derived from an EMBL/GenBank/DDBJ whole genome shotgun (WGS) entry which is preliminary data.</text>
</comment>
<gene>
    <name evidence="2" type="ORF">P7K49_003545</name>
</gene>
<accession>A0ABQ9W4S3</accession>